<reference evidence="7" key="1">
    <citation type="submission" date="2023-03" db="EMBL/GenBank/DDBJ databases">
        <authorList>
            <person name="Steffen K."/>
            <person name="Cardenas P."/>
        </authorList>
    </citation>
    <scope>NUCLEOTIDE SEQUENCE</scope>
</reference>
<keyword evidence="5" id="KW-0560">Oxidoreductase</keyword>
<dbReference type="Proteomes" id="UP001174909">
    <property type="component" value="Unassembled WGS sequence"/>
</dbReference>
<dbReference type="PANTHER" id="PTHR43292:SF3">
    <property type="entry name" value="ACYL-COA DEHYDROGENASE FADE29"/>
    <property type="match status" value="1"/>
</dbReference>
<dbReference type="SUPFAM" id="SSF47203">
    <property type="entry name" value="Acyl-CoA dehydrogenase C-terminal domain-like"/>
    <property type="match status" value="1"/>
</dbReference>
<evidence type="ECO:0000256" key="3">
    <source>
        <dbReference type="ARBA" id="ARBA00022630"/>
    </source>
</evidence>
<dbReference type="InterPro" id="IPR052161">
    <property type="entry name" value="Mycobact_Acyl-CoA_DH"/>
</dbReference>
<keyword evidence="8" id="KW-1185">Reference proteome</keyword>
<dbReference type="InterPro" id="IPR009100">
    <property type="entry name" value="AcylCoA_DH/oxidase_NM_dom_sf"/>
</dbReference>
<name>A0AA35RTU0_GEOBA</name>
<evidence type="ECO:0000313" key="8">
    <source>
        <dbReference type="Proteomes" id="UP001174909"/>
    </source>
</evidence>
<organism evidence="7 8">
    <name type="scientific">Geodia barretti</name>
    <name type="common">Barrett's horny sponge</name>
    <dbReference type="NCBI Taxonomy" id="519541"/>
    <lineage>
        <taxon>Eukaryota</taxon>
        <taxon>Metazoa</taxon>
        <taxon>Porifera</taxon>
        <taxon>Demospongiae</taxon>
        <taxon>Heteroscleromorpha</taxon>
        <taxon>Tetractinellida</taxon>
        <taxon>Astrophorina</taxon>
        <taxon>Geodiidae</taxon>
        <taxon>Geodia</taxon>
    </lineage>
</organism>
<protein>
    <submittedName>
        <fullName evidence="7">Acyl-CoA dehydrogenase AFT10-1</fullName>
    </submittedName>
</protein>
<feature type="domain" description="Acyl-CoA dehydrogenase/oxidase C-terminal" evidence="6">
    <location>
        <begin position="27"/>
        <end position="83"/>
    </location>
</feature>
<gene>
    <name evidence="7" type="ORF">GBAR_LOCUS10253</name>
</gene>
<sequence length="88" mass="10191">MGGRHEFNQVIFDNVRVPAQNIVGEENRGWYVAVTLLDFERSGIDYSAAARRHLDDTRQWADGIQRNGKPLSQESWVRNLLADRVHRD</sequence>
<evidence type="ECO:0000259" key="6">
    <source>
        <dbReference type="Pfam" id="PF00441"/>
    </source>
</evidence>
<dbReference type="InterPro" id="IPR046373">
    <property type="entry name" value="Acyl-CoA_Oxase/DH_mid-dom_sf"/>
</dbReference>
<dbReference type="AlphaFoldDB" id="A0AA35RTU0"/>
<dbReference type="GO" id="GO:0005886">
    <property type="term" value="C:plasma membrane"/>
    <property type="evidence" value="ECO:0007669"/>
    <property type="project" value="TreeGrafter"/>
</dbReference>
<comment type="cofactor">
    <cofactor evidence="1">
        <name>FAD</name>
        <dbReference type="ChEBI" id="CHEBI:57692"/>
    </cofactor>
</comment>
<comment type="similarity">
    <text evidence="2">Belongs to the acyl-CoA dehydrogenase family.</text>
</comment>
<dbReference type="Gene3D" id="1.20.140.10">
    <property type="entry name" value="Butyryl-CoA Dehydrogenase, subunit A, domain 3"/>
    <property type="match status" value="1"/>
</dbReference>
<evidence type="ECO:0000256" key="5">
    <source>
        <dbReference type="ARBA" id="ARBA00023002"/>
    </source>
</evidence>
<evidence type="ECO:0000256" key="2">
    <source>
        <dbReference type="ARBA" id="ARBA00009347"/>
    </source>
</evidence>
<proteinExistence type="inferred from homology"/>
<dbReference type="PANTHER" id="PTHR43292">
    <property type="entry name" value="ACYL-COA DEHYDROGENASE"/>
    <property type="match status" value="1"/>
</dbReference>
<evidence type="ECO:0000313" key="7">
    <source>
        <dbReference type="EMBL" id="CAI8016743.1"/>
    </source>
</evidence>
<dbReference type="Pfam" id="PF00441">
    <property type="entry name" value="Acyl-CoA_dh_1"/>
    <property type="match status" value="1"/>
</dbReference>
<comment type="caution">
    <text evidence="7">The sequence shown here is derived from an EMBL/GenBank/DDBJ whole genome shotgun (WGS) entry which is preliminary data.</text>
</comment>
<keyword evidence="3" id="KW-0285">Flavoprotein</keyword>
<dbReference type="EMBL" id="CASHTH010001557">
    <property type="protein sequence ID" value="CAI8016743.1"/>
    <property type="molecule type" value="Genomic_DNA"/>
</dbReference>
<dbReference type="GO" id="GO:0016627">
    <property type="term" value="F:oxidoreductase activity, acting on the CH-CH group of donors"/>
    <property type="evidence" value="ECO:0007669"/>
    <property type="project" value="InterPro"/>
</dbReference>
<evidence type="ECO:0000256" key="4">
    <source>
        <dbReference type="ARBA" id="ARBA00022827"/>
    </source>
</evidence>
<dbReference type="Gene3D" id="2.40.110.10">
    <property type="entry name" value="Butyryl-CoA Dehydrogenase, subunit A, domain 2"/>
    <property type="match status" value="1"/>
</dbReference>
<accession>A0AA35RTU0</accession>
<dbReference type="InterPro" id="IPR009075">
    <property type="entry name" value="AcylCo_DH/oxidase_C"/>
</dbReference>
<dbReference type="SUPFAM" id="SSF56645">
    <property type="entry name" value="Acyl-CoA dehydrogenase NM domain-like"/>
    <property type="match status" value="1"/>
</dbReference>
<evidence type="ECO:0000256" key="1">
    <source>
        <dbReference type="ARBA" id="ARBA00001974"/>
    </source>
</evidence>
<dbReference type="InterPro" id="IPR036250">
    <property type="entry name" value="AcylCo_DH-like_C"/>
</dbReference>
<keyword evidence="4" id="KW-0274">FAD</keyword>